<reference evidence="1" key="2">
    <citation type="journal article" date="2015" name="Data Brief">
        <title>Shoot transcriptome of the giant reed, Arundo donax.</title>
        <authorList>
            <person name="Barrero R.A."/>
            <person name="Guerrero F.D."/>
            <person name="Moolhuijzen P."/>
            <person name="Goolsby J.A."/>
            <person name="Tidwell J."/>
            <person name="Bellgard S.E."/>
            <person name="Bellgard M.I."/>
        </authorList>
    </citation>
    <scope>NUCLEOTIDE SEQUENCE</scope>
    <source>
        <tissue evidence="1">Shoot tissue taken approximately 20 cm above the soil surface</tissue>
    </source>
</reference>
<evidence type="ECO:0000313" key="1">
    <source>
        <dbReference type="EMBL" id="JAD65652.1"/>
    </source>
</evidence>
<sequence>MLTENPYACECPDIDVVFETSKCTESDFLVIDGILGMFY</sequence>
<dbReference type="AlphaFoldDB" id="A0A0A9C2B1"/>
<reference evidence="1" key="1">
    <citation type="submission" date="2014-09" db="EMBL/GenBank/DDBJ databases">
        <authorList>
            <person name="Magalhaes I.L.F."/>
            <person name="Oliveira U."/>
            <person name="Santos F.R."/>
            <person name="Vidigal T.H.D.A."/>
            <person name="Brescovit A.D."/>
            <person name="Santos A.J."/>
        </authorList>
    </citation>
    <scope>NUCLEOTIDE SEQUENCE</scope>
    <source>
        <tissue evidence="1">Shoot tissue taken approximately 20 cm above the soil surface</tissue>
    </source>
</reference>
<name>A0A0A9C2B1_ARUDO</name>
<protein>
    <submittedName>
        <fullName evidence="1">Uncharacterized protein</fullName>
    </submittedName>
</protein>
<dbReference type="EMBL" id="GBRH01232243">
    <property type="protein sequence ID" value="JAD65652.1"/>
    <property type="molecule type" value="Transcribed_RNA"/>
</dbReference>
<accession>A0A0A9C2B1</accession>
<organism evidence="1">
    <name type="scientific">Arundo donax</name>
    <name type="common">Giant reed</name>
    <name type="synonym">Donax arundinaceus</name>
    <dbReference type="NCBI Taxonomy" id="35708"/>
    <lineage>
        <taxon>Eukaryota</taxon>
        <taxon>Viridiplantae</taxon>
        <taxon>Streptophyta</taxon>
        <taxon>Embryophyta</taxon>
        <taxon>Tracheophyta</taxon>
        <taxon>Spermatophyta</taxon>
        <taxon>Magnoliopsida</taxon>
        <taxon>Liliopsida</taxon>
        <taxon>Poales</taxon>
        <taxon>Poaceae</taxon>
        <taxon>PACMAD clade</taxon>
        <taxon>Arundinoideae</taxon>
        <taxon>Arundineae</taxon>
        <taxon>Arundo</taxon>
    </lineage>
</organism>
<proteinExistence type="predicted"/>